<dbReference type="PRINTS" id="PR00126">
    <property type="entry name" value="ATPASEGAMMA"/>
</dbReference>
<keyword evidence="9" id="KW-0066">ATP synthesis</keyword>
<evidence type="ECO:0000256" key="9">
    <source>
        <dbReference type="ARBA" id="ARBA00023310"/>
    </source>
</evidence>
<evidence type="ECO:0000256" key="5">
    <source>
        <dbReference type="ARBA" id="ARBA00022781"/>
    </source>
</evidence>
<proteinExistence type="inferred from homology"/>
<evidence type="ECO:0000256" key="3">
    <source>
        <dbReference type="ARBA" id="ARBA00007681"/>
    </source>
</evidence>
<evidence type="ECO:0000256" key="1">
    <source>
        <dbReference type="ARBA" id="ARBA00003456"/>
    </source>
</evidence>
<keyword evidence="4" id="KW-0813">Transport</keyword>
<evidence type="ECO:0000313" key="10">
    <source>
        <dbReference type="EMBL" id="MFC5545789.1"/>
    </source>
</evidence>
<gene>
    <name evidence="10" type="ORF">ACFPQA_12040</name>
</gene>
<keyword evidence="11" id="KW-1185">Reference proteome</keyword>
<keyword evidence="6" id="KW-0406">Ion transport</keyword>
<evidence type="ECO:0000256" key="4">
    <source>
        <dbReference type="ARBA" id="ARBA00022448"/>
    </source>
</evidence>
<comment type="function">
    <text evidence="1">Produces ATP from ADP in the presence of a proton gradient across the membrane. The gamma chain is believed to be important in regulating ATPase activity and the flow of protons through the CF(0) complex.</text>
</comment>
<evidence type="ECO:0000256" key="2">
    <source>
        <dbReference type="ARBA" id="ARBA00004170"/>
    </source>
</evidence>
<comment type="caution">
    <text evidence="10">The sequence shown here is derived from an EMBL/GenBank/DDBJ whole genome shotgun (WGS) entry which is preliminary data.</text>
</comment>
<dbReference type="SUPFAM" id="SSF52943">
    <property type="entry name" value="ATP synthase (F1-ATPase), gamma subunit"/>
    <property type="match status" value="1"/>
</dbReference>
<keyword evidence="7" id="KW-0472">Membrane</keyword>
<sequence length="292" mass="32328">MSNRHDLELHRESLADIRNIMNSMKTLAYMENRKLARLLASQQALSRNIEEAAADLLAHFPDLLPADHRAKSVLVVVGTERGFCGNFNQKLARHIDSMMEADAPAPLLVIIGHKLLTPMGNHPGVEVSLAGATVSEDIPELLNRLVEHLTALQAKHGALNLSCLYHTEPDKIDLRQLLPSFRELAPSAPDNTGEPLIHMEPEALLKELSEQYLLSELHEIFSTSLNAENLNRVTHLDGAVRKLDEKASELTRRANALRQEEIIEEIEVILLNASAVKGDTGDDHPFAKKAPS</sequence>
<evidence type="ECO:0000256" key="6">
    <source>
        <dbReference type="ARBA" id="ARBA00023065"/>
    </source>
</evidence>
<dbReference type="Pfam" id="PF00231">
    <property type="entry name" value="ATP-synt"/>
    <property type="match status" value="1"/>
</dbReference>
<organism evidence="10 11">
    <name type="scientific">Marinobacter koreensis</name>
    <dbReference type="NCBI Taxonomy" id="335974"/>
    <lineage>
        <taxon>Bacteria</taxon>
        <taxon>Pseudomonadati</taxon>
        <taxon>Pseudomonadota</taxon>
        <taxon>Gammaproteobacteria</taxon>
        <taxon>Pseudomonadales</taxon>
        <taxon>Marinobacteraceae</taxon>
        <taxon>Marinobacter</taxon>
    </lineage>
</organism>
<evidence type="ECO:0000256" key="8">
    <source>
        <dbReference type="ARBA" id="ARBA00023196"/>
    </source>
</evidence>
<dbReference type="InterPro" id="IPR035968">
    <property type="entry name" value="ATP_synth_F1_ATPase_gsu"/>
</dbReference>
<comment type="similarity">
    <text evidence="3">Belongs to the ATPase gamma chain family.</text>
</comment>
<keyword evidence="5" id="KW-0375">Hydrogen ion transport</keyword>
<dbReference type="Gene3D" id="3.40.1380.10">
    <property type="match status" value="1"/>
</dbReference>
<reference evidence="11" key="1">
    <citation type="journal article" date="2019" name="Int. J. Syst. Evol. Microbiol.">
        <title>The Global Catalogue of Microorganisms (GCM) 10K type strain sequencing project: providing services to taxonomists for standard genome sequencing and annotation.</title>
        <authorList>
            <consortium name="The Broad Institute Genomics Platform"/>
            <consortium name="The Broad Institute Genome Sequencing Center for Infectious Disease"/>
            <person name="Wu L."/>
            <person name="Ma J."/>
        </authorList>
    </citation>
    <scope>NUCLEOTIDE SEQUENCE [LARGE SCALE GENOMIC DNA]</scope>
    <source>
        <strain evidence="11">CGMCC 4.1799</strain>
    </source>
</reference>
<accession>A0ABW0RLY0</accession>
<dbReference type="Gene3D" id="1.10.287.80">
    <property type="entry name" value="ATP synthase, gamma subunit, helix hairpin domain"/>
    <property type="match status" value="1"/>
</dbReference>
<dbReference type="Proteomes" id="UP001596055">
    <property type="component" value="Unassembled WGS sequence"/>
</dbReference>
<protein>
    <submittedName>
        <fullName evidence="10">F0F1 ATP synthase subunit gamma</fullName>
    </submittedName>
</protein>
<evidence type="ECO:0000313" key="11">
    <source>
        <dbReference type="Proteomes" id="UP001596055"/>
    </source>
</evidence>
<dbReference type="EMBL" id="JBHSNL010000004">
    <property type="protein sequence ID" value="MFC5545789.1"/>
    <property type="molecule type" value="Genomic_DNA"/>
</dbReference>
<dbReference type="RefSeq" id="WP_248159762.1">
    <property type="nucleotide sequence ID" value="NZ_JAKZAJ010000005.1"/>
</dbReference>
<keyword evidence="8" id="KW-0139">CF(1)</keyword>
<dbReference type="InterPro" id="IPR000131">
    <property type="entry name" value="ATP_synth_F1_gsu"/>
</dbReference>
<evidence type="ECO:0000256" key="7">
    <source>
        <dbReference type="ARBA" id="ARBA00023136"/>
    </source>
</evidence>
<comment type="subcellular location">
    <subcellularLocation>
        <location evidence="2">Membrane</location>
        <topology evidence="2">Peripheral membrane protein</topology>
    </subcellularLocation>
</comment>
<name>A0ABW0RLY0_9GAMM</name>